<keyword evidence="1" id="KW-0472">Membrane</keyword>
<feature type="transmembrane region" description="Helical" evidence="1">
    <location>
        <begin position="53"/>
        <end position="72"/>
    </location>
</feature>
<protein>
    <submittedName>
        <fullName evidence="2">Uncharacterized protein</fullName>
    </submittedName>
</protein>
<name>A0ABT9Y4R8_9FIRM</name>
<evidence type="ECO:0000313" key="3">
    <source>
        <dbReference type="Proteomes" id="UP001239167"/>
    </source>
</evidence>
<gene>
    <name evidence="2" type="ORF">J2S01_000185</name>
</gene>
<sequence>MKAMAKLKKWKKSRTFRVFPKGRISEKVEKLPMFSQRRNREEKVENTSSFSRTLQYIYTVIIINIIISRYIARQGLIKVLKMTVKSKRNFPD</sequence>
<dbReference type="EMBL" id="JAUSUE010000001">
    <property type="protein sequence ID" value="MDQ0202500.1"/>
    <property type="molecule type" value="Genomic_DNA"/>
</dbReference>
<accession>A0ABT9Y4R8</accession>
<evidence type="ECO:0000313" key="2">
    <source>
        <dbReference type="EMBL" id="MDQ0202500.1"/>
    </source>
</evidence>
<proteinExistence type="predicted"/>
<organism evidence="2 3">
    <name type="scientific">Pectinatus haikarae</name>
    <dbReference type="NCBI Taxonomy" id="349096"/>
    <lineage>
        <taxon>Bacteria</taxon>
        <taxon>Bacillati</taxon>
        <taxon>Bacillota</taxon>
        <taxon>Negativicutes</taxon>
        <taxon>Selenomonadales</taxon>
        <taxon>Selenomonadaceae</taxon>
        <taxon>Pectinatus</taxon>
    </lineage>
</organism>
<keyword evidence="1" id="KW-1133">Transmembrane helix</keyword>
<keyword evidence="1" id="KW-0812">Transmembrane</keyword>
<dbReference type="Proteomes" id="UP001239167">
    <property type="component" value="Unassembled WGS sequence"/>
</dbReference>
<reference evidence="2 3" key="1">
    <citation type="submission" date="2023-07" db="EMBL/GenBank/DDBJ databases">
        <title>Genomic Encyclopedia of Type Strains, Phase IV (KMG-IV): sequencing the most valuable type-strain genomes for metagenomic binning, comparative biology and taxonomic classification.</title>
        <authorList>
            <person name="Goeker M."/>
        </authorList>
    </citation>
    <scope>NUCLEOTIDE SEQUENCE [LARGE SCALE GENOMIC DNA]</scope>
    <source>
        <strain evidence="2 3">DSM 16980</strain>
    </source>
</reference>
<evidence type="ECO:0000256" key="1">
    <source>
        <dbReference type="SAM" id="Phobius"/>
    </source>
</evidence>
<keyword evidence="3" id="KW-1185">Reference proteome</keyword>
<comment type="caution">
    <text evidence="2">The sequence shown here is derived from an EMBL/GenBank/DDBJ whole genome shotgun (WGS) entry which is preliminary data.</text>
</comment>